<dbReference type="GO" id="GO:0004555">
    <property type="term" value="F:alpha,alpha-trehalase activity"/>
    <property type="evidence" value="ECO:0007669"/>
    <property type="project" value="UniProtKB-EC"/>
</dbReference>
<reference evidence="15" key="1">
    <citation type="submission" date="2021-10" db="EMBL/GenBank/DDBJ databases">
        <title>Streptomonospora sp. nov., isolated from mangrove soil.</title>
        <authorList>
            <person name="Chen X."/>
            <person name="Ge X."/>
            <person name="Liu W."/>
        </authorList>
    </citation>
    <scope>NUCLEOTIDE SEQUENCE</scope>
    <source>
        <strain evidence="15">S1-112</strain>
    </source>
</reference>
<dbReference type="InterPro" id="IPR012341">
    <property type="entry name" value="6hp_glycosidase-like_sf"/>
</dbReference>
<dbReference type="Gene3D" id="1.50.10.10">
    <property type="match status" value="1"/>
</dbReference>
<dbReference type="EC" id="3.2.1.28" evidence="3"/>
<feature type="compositionally biased region" description="Gly residues" evidence="12">
    <location>
        <begin position="624"/>
        <end position="633"/>
    </location>
</feature>
<name>A0A9X3SFU3_9ACTN</name>
<dbReference type="RefSeq" id="WP_270073547.1">
    <property type="nucleotide sequence ID" value="NZ_JAJAQC010000032.1"/>
</dbReference>
<evidence type="ECO:0000256" key="10">
    <source>
        <dbReference type="ARBA" id="ARBA00053030"/>
    </source>
</evidence>
<dbReference type="PANTHER" id="PTHR31616">
    <property type="entry name" value="TREHALASE"/>
    <property type="match status" value="1"/>
</dbReference>
<evidence type="ECO:0000256" key="1">
    <source>
        <dbReference type="ARBA" id="ARBA00001576"/>
    </source>
</evidence>
<evidence type="ECO:0000256" key="12">
    <source>
        <dbReference type="SAM" id="MobiDB-lite"/>
    </source>
</evidence>
<dbReference type="FunFam" id="1.50.10.10:FF:000005">
    <property type="entry name" value="Glycosyl hydrolase, glucoamylase"/>
    <property type="match status" value="1"/>
</dbReference>
<protein>
    <recommendedName>
        <fullName evidence="4">Trehalase</fullName>
        <ecNumber evidence="3">3.2.1.28</ecNumber>
    </recommendedName>
    <alternativeName>
        <fullName evidence="8">Alpha,alpha-trehalase</fullName>
    </alternativeName>
    <alternativeName>
        <fullName evidence="9">Alpha,alpha-trehalose glucohydrolase</fullName>
    </alternativeName>
</protein>
<evidence type="ECO:0000313" key="15">
    <source>
        <dbReference type="EMBL" id="MDA0566292.1"/>
    </source>
</evidence>
<dbReference type="InterPro" id="IPR008928">
    <property type="entry name" value="6-hairpin_glycosidase_sf"/>
</dbReference>
<dbReference type="SUPFAM" id="SSF48208">
    <property type="entry name" value="Six-hairpin glycosidases"/>
    <property type="match status" value="1"/>
</dbReference>
<dbReference type="Proteomes" id="UP001140076">
    <property type="component" value="Unassembled WGS sequence"/>
</dbReference>
<evidence type="ECO:0000259" key="14">
    <source>
        <dbReference type="Pfam" id="PF19291"/>
    </source>
</evidence>
<comment type="cofactor">
    <cofactor evidence="10">
        <name>phosphate</name>
        <dbReference type="ChEBI" id="CHEBI:43474"/>
    </cofactor>
</comment>
<dbReference type="GO" id="GO:0005993">
    <property type="term" value="P:trehalose catabolic process"/>
    <property type="evidence" value="ECO:0007669"/>
    <property type="project" value="UniProtKB-ARBA"/>
</dbReference>
<keyword evidence="6" id="KW-0119">Carbohydrate metabolism</keyword>
<keyword evidence="5 15" id="KW-0378">Hydrolase</keyword>
<evidence type="ECO:0000256" key="2">
    <source>
        <dbReference type="ARBA" id="ARBA00006188"/>
    </source>
</evidence>
<evidence type="ECO:0000256" key="4">
    <source>
        <dbReference type="ARBA" id="ARBA00019905"/>
    </source>
</evidence>
<dbReference type="InterPro" id="IPR045582">
    <property type="entry name" value="Trehalase-like_N"/>
</dbReference>
<keyword evidence="7" id="KW-0326">Glycosidase</keyword>
<dbReference type="EMBL" id="JAJAQC010000032">
    <property type="protein sequence ID" value="MDA0566292.1"/>
    <property type="molecule type" value="Genomic_DNA"/>
</dbReference>
<feature type="compositionally biased region" description="Low complexity" evidence="12">
    <location>
        <begin position="634"/>
        <end position="660"/>
    </location>
</feature>
<feature type="region of interest" description="Disordered" evidence="12">
    <location>
        <begin position="597"/>
        <end position="672"/>
    </location>
</feature>
<feature type="domain" description="GH15-like" evidence="13">
    <location>
        <begin position="216"/>
        <end position="584"/>
    </location>
</feature>
<comment type="similarity">
    <text evidence="2">Belongs to the glycosyl hydrolase 15 family.</text>
</comment>
<evidence type="ECO:0000256" key="9">
    <source>
        <dbReference type="ARBA" id="ARBA00031637"/>
    </source>
</evidence>
<organism evidence="15 16">
    <name type="scientific">Streptomonospora mangrovi</name>
    <dbReference type="NCBI Taxonomy" id="2883123"/>
    <lineage>
        <taxon>Bacteria</taxon>
        <taxon>Bacillati</taxon>
        <taxon>Actinomycetota</taxon>
        <taxon>Actinomycetes</taxon>
        <taxon>Streptosporangiales</taxon>
        <taxon>Nocardiopsidaceae</taxon>
        <taxon>Streptomonospora</taxon>
    </lineage>
</organism>
<comment type="caution">
    <text evidence="15">The sequence shown here is derived from an EMBL/GenBank/DDBJ whole genome shotgun (WGS) entry which is preliminary data.</text>
</comment>
<comment type="catalytic activity">
    <reaction evidence="1">
        <text>alpha,alpha-trehalose + H2O = alpha-D-glucose + beta-D-glucose</text>
        <dbReference type="Rhea" id="RHEA:32675"/>
        <dbReference type="ChEBI" id="CHEBI:15377"/>
        <dbReference type="ChEBI" id="CHEBI:15903"/>
        <dbReference type="ChEBI" id="CHEBI:16551"/>
        <dbReference type="ChEBI" id="CHEBI:17925"/>
        <dbReference type="EC" id="3.2.1.28"/>
    </reaction>
</comment>
<evidence type="ECO:0000313" key="16">
    <source>
        <dbReference type="Proteomes" id="UP001140076"/>
    </source>
</evidence>
<dbReference type="AlphaFoldDB" id="A0A9X3SFU3"/>
<evidence type="ECO:0000256" key="5">
    <source>
        <dbReference type="ARBA" id="ARBA00022801"/>
    </source>
</evidence>
<evidence type="ECO:0000256" key="8">
    <source>
        <dbReference type="ARBA" id="ARBA00030473"/>
    </source>
</evidence>
<proteinExistence type="inferred from homology"/>
<dbReference type="Pfam" id="PF00723">
    <property type="entry name" value="Glyco_hydro_15"/>
    <property type="match status" value="1"/>
</dbReference>
<accession>A0A9X3SFU3</accession>
<evidence type="ECO:0000259" key="13">
    <source>
        <dbReference type="Pfam" id="PF00723"/>
    </source>
</evidence>
<dbReference type="InterPro" id="IPR011613">
    <property type="entry name" value="GH15-like"/>
</dbReference>
<dbReference type="Pfam" id="PF19291">
    <property type="entry name" value="TREH_N"/>
    <property type="match status" value="1"/>
</dbReference>
<dbReference type="PANTHER" id="PTHR31616:SF0">
    <property type="entry name" value="GLUCAN 1,4-ALPHA-GLUCOSIDASE"/>
    <property type="match status" value="1"/>
</dbReference>
<evidence type="ECO:0000256" key="11">
    <source>
        <dbReference type="ARBA" id="ARBA00060615"/>
    </source>
</evidence>
<evidence type="ECO:0000256" key="7">
    <source>
        <dbReference type="ARBA" id="ARBA00023295"/>
    </source>
</evidence>
<keyword evidence="16" id="KW-1185">Reference proteome</keyword>
<evidence type="ECO:0000256" key="3">
    <source>
        <dbReference type="ARBA" id="ARBA00012757"/>
    </source>
</evidence>
<gene>
    <name evidence="15" type="ORF">LG943_18495</name>
</gene>
<sequence>MPLRIEDYALIGDTQTAALVGSDGSIDWLCLPRFDSGACFAALLGDGGNGYWRVAPAGPHRLLGRRYRPDSLVLETEFADEDGVVRVTDCMPVRDEHPDLVRRVEGVQGRVRVRTEIAVRPDYGAIVPWTRKNGGRLSFVAGPDTLYLDSDMPFDLGRAECPQAEFTVEEGEVVDFRLAWVAPQAPAPERVDVGAAIERTERWWRDWAGRCGYDGEYRDAVVRSLITLKALTYSPSGGIVAAPTTSLPEQLGGVRNWDYRFCWIRDATFTLLALLNSGYDDEAVAWRQWLLRAVAGEPAQMRIMYGIQGERRLPEVELEWLAGYAGSQPVRVGNEAYLHWQLDVYGELMDALHQTRVRGIPPDDPAWDLQCALMEFLEEHWRDPDNGIWEVRGPRRDFTHSKVMAWIAADRAVKAVEEFGLEGPVERWRRLRSEIFEDVCRHGFDTERDTFTQFYGSRSLDGALLLLSAVGFLPAEDPRMKGTVEAVQRELMSDGFVMRYTMDEQTSEVDDLPPGEGAFLPCTFWLADNLIMQGRVEEGRELFERLLGLCNDVGLLAEEYDPRAGRQVGNFPQALSHIALVNTAFHLQGDRGPIEQRATAGRAGRGHASSDEPSALAASRADDGSGGQPGGPHGAAPAEKAAPAAPGSPAPASADPTAPAEQPVPSSPREGG</sequence>
<evidence type="ECO:0000256" key="6">
    <source>
        <dbReference type="ARBA" id="ARBA00023277"/>
    </source>
</evidence>
<comment type="pathway">
    <text evidence="11">Glycan degradation; trehalose degradation; D-glucose from alpha,alpha-trehalose: step 1/1.</text>
</comment>
<feature type="domain" description="Trehalase-like N-terminal" evidence="14">
    <location>
        <begin position="4"/>
        <end position="138"/>
    </location>
</feature>